<name>A0ABS8URW8_DATST</name>
<comment type="caution">
    <text evidence="2">The sequence shown here is derived from an EMBL/GenBank/DDBJ whole genome shotgun (WGS) entry which is preliminary data.</text>
</comment>
<feature type="non-terminal residue" evidence="2">
    <location>
        <position position="1"/>
    </location>
</feature>
<keyword evidence="3" id="KW-1185">Reference proteome</keyword>
<accession>A0ABS8URW8</accession>
<evidence type="ECO:0000313" key="3">
    <source>
        <dbReference type="Proteomes" id="UP000823775"/>
    </source>
</evidence>
<proteinExistence type="predicted"/>
<evidence type="ECO:0000313" key="2">
    <source>
        <dbReference type="EMBL" id="MCD9637603.1"/>
    </source>
</evidence>
<feature type="region of interest" description="Disordered" evidence="1">
    <location>
        <begin position="18"/>
        <end position="39"/>
    </location>
</feature>
<dbReference type="Proteomes" id="UP000823775">
    <property type="component" value="Unassembled WGS sequence"/>
</dbReference>
<sequence>TMASKGKEVVVLEPSLKSTRKGIKGSYSSSSKASPARRFGEKAVDPHGFTWFNTQKEAKYALENWIDEGHLELEFSAIRDKIHELGVGYSFNEPERCSLTLVREFYTNWDTLFGESTKVKIIG</sequence>
<protein>
    <submittedName>
        <fullName evidence="2">Uncharacterized protein</fullName>
    </submittedName>
</protein>
<dbReference type="EMBL" id="JACEIK010002518">
    <property type="protein sequence ID" value="MCD9637603.1"/>
    <property type="molecule type" value="Genomic_DNA"/>
</dbReference>
<gene>
    <name evidence="2" type="ORF">HAX54_020981</name>
</gene>
<reference evidence="2 3" key="1">
    <citation type="journal article" date="2021" name="BMC Genomics">
        <title>Datura genome reveals duplications of psychoactive alkaloid biosynthetic genes and high mutation rate following tissue culture.</title>
        <authorList>
            <person name="Rajewski A."/>
            <person name="Carter-House D."/>
            <person name="Stajich J."/>
            <person name="Litt A."/>
        </authorList>
    </citation>
    <scope>NUCLEOTIDE SEQUENCE [LARGE SCALE GENOMIC DNA]</scope>
    <source>
        <strain evidence="2">AR-01</strain>
    </source>
</reference>
<evidence type="ECO:0000256" key="1">
    <source>
        <dbReference type="SAM" id="MobiDB-lite"/>
    </source>
</evidence>
<organism evidence="2 3">
    <name type="scientific">Datura stramonium</name>
    <name type="common">Jimsonweed</name>
    <name type="synonym">Common thornapple</name>
    <dbReference type="NCBI Taxonomy" id="4076"/>
    <lineage>
        <taxon>Eukaryota</taxon>
        <taxon>Viridiplantae</taxon>
        <taxon>Streptophyta</taxon>
        <taxon>Embryophyta</taxon>
        <taxon>Tracheophyta</taxon>
        <taxon>Spermatophyta</taxon>
        <taxon>Magnoliopsida</taxon>
        <taxon>eudicotyledons</taxon>
        <taxon>Gunneridae</taxon>
        <taxon>Pentapetalae</taxon>
        <taxon>asterids</taxon>
        <taxon>lamiids</taxon>
        <taxon>Solanales</taxon>
        <taxon>Solanaceae</taxon>
        <taxon>Solanoideae</taxon>
        <taxon>Datureae</taxon>
        <taxon>Datura</taxon>
    </lineage>
</organism>